<dbReference type="GO" id="GO:0005829">
    <property type="term" value="C:cytosol"/>
    <property type="evidence" value="ECO:0007669"/>
    <property type="project" value="TreeGrafter"/>
</dbReference>
<comment type="subunit">
    <text evidence="1">Interacts with HSP90 in an ATP-dependent manner.</text>
</comment>
<dbReference type="PANTHER" id="PTHR22932">
    <property type="entry name" value="TELOMERASE-BINDING PROTEIN P23 HSP90 CO-CHAPERONE"/>
    <property type="match status" value="1"/>
</dbReference>
<dbReference type="InterPro" id="IPR045250">
    <property type="entry name" value="p23-like"/>
</dbReference>
<keyword evidence="1" id="KW-0539">Nucleus</keyword>
<dbReference type="InterPro" id="IPR008978">
    <property type="entry name" value="HSP20-like_chaperone"/>
</dbReference>
<proteinExistence type="inferred from homology"/>
<dbReference type="PANTHER" id="PTHR22932:SF10">
    <property type="entry name" value="CO-CHAPERONE PROTEIN P23"/>
    <property type="match status" value="1"/>
</dbReference>
<sequence length="96" mass="11477">MYMLTPACKFRFQESKYNIGVRQIVYVIQKAEKKWWSRLLKEEGKPPVFLKVDWDKWVDEDEENEKNFDFGDMDFSKLGMGGDDDFDMDDTMDEEG</sequence>
<dbReference type="EnsemblPlants" id="AUR62042864-RA">
    <property type="protein sequence ID" value="AUR62042864-RA:cds"/>
    <property type="gene ID" value="AUR62042864"/>
</dbReference>
<keyword evidence="1" id="KW-0963">Cytoplasm</keyword>
<evidence type="ECO:0000313" key="3">
    <source>
        <dbReference type="EnsemblPlants" id="AUR62042864-RA:cds"/>
    </source>
</evidence>
<comment type="similarity">
    <text evidence="1">Belongs to the p23/wos2 family.</text>
</comment>
<accession>A0A803NA65</accession>
<dbReference type="Gene3D" id="2.60.40.790">
    <property type="match status" value="1"/>
</dbReference>
<dbReference type="GO" id="GO:0051087">
    <property type="term" value="F:protein-folding chaperone binding"/>
    <property type="evidence" value="ECO:0007669"/>
    <property type="project" value="TreeGrafter"/>
</dbReference>
<organism evidence="3 4">
    <name type="scientific">Chenopodium quinoa</name>
    <name type="common">Quinoa</name>
    <dbReference type="NCBI Taxonomy" id="63459"/>
    <lineage>
        <taxon>Eukaryota</taxon>
        <taxon>Viridiplantae</taxon>
        <taxon>Streptophyta</taxon>
        <taxon>Embryophyta</taxon>
        <taxon>Tracheophyta</taxon>
        <taxon>Spermatophyta</taxon>
        <taxon>Magnoliopsida</taxon>
        <taxon>eudicotyledons</taxon>
        <taxon>Gunneridae</taxon>
        <taxon>Pentapetalae</taxon>
        <taxon>Caryophyllales</taxon>
        <taxon>Chenopodiaceae</taxon>
        <taxon>Chenopodioideae</taxon>
        <taxon>Atripliceae</taxon>
        <taxon>Chenopodium</taxon>
    </lineage>
</organism>
<evidence type="ECO:0000256" key="1">
    <source>
        <dbReference type="RuleBase" id="RU369032"/>
    </source>
</evidence>
<comment type="subcellular location">
    <subcellularLocation>
        <location evidence="1">Cytoplasm</location>
    </subcellularLocation>
    <subcellularLocation>
        <location evidence="1">Nucleus</location>
    </subcellularLocation>
</comment>
<dbReference type="SUPFAM" id="SSF49764">
    <property type="entry name" value="HSP20-like chaperones"/>
    <property type="match status" value="1"/>
</dbReference>
<dbReference type="AlphaFoldDB" id="A0A803NA65"/>
<dbReference type="GO" id="GO:0006457">
    <property type="term" value="P:protein folding"/>
    <property type="evidence" value="ECO:0007669"/>
    <property type="project" value="TreeGrafter"/>
</dbReference>
<dbReference type="Proteomes" id="UP000596660">
    <property type="component" value="Unplaced"/>
</dbReference>
<reference evidence="3" key="1">
    <citation type="journal article" date="2017" name="Nature">
        <title>The genome of Chenopodium quinoa.</title>
        <authorList>
            <person name="Jarvis D.E."/>
            <person name="Ho Y.S."/>
            <person name="Lightfoot D.J."/>
            <person name="Schmoeckel S.M."/>
            <person name="Li B."/>
            <person name="Borm T.J.A."/>
            <person name="Ohyanagi H."/>
            <person name="Mineta K."/>
            <person name="Michell C.T."/>
            <person name="Saber N."/>
            <person name="Kharbatia N.M."/>
            <person name="Rupper R.R."/>
            <person name="Sharp A.R."/>
            <person name="Dally N."/>
            <person name="Boughton B.A."/>
            <person name="Woo Y.H."/>
            <person name="Gao G."/>
            <person name="Schijlen E.G.W.M."/>
            <person name="Guo X."/>
            <person name="Momin A.A."/>
            <person name="Negrao S."/>
            <person name="Al-Babili S."/>
            <person name="Gehring C."/>
            <person name="Roessner U."/>
            <person name="Jung C."/>
            <person name="Murphy K."/>
            <person name="Arold S.T."/>
            <person name="Gojobori T."/>
            <person name="van der Linden C.G."/>
            <person name="van Loo E.N."/>
            <person name="Jellen E.N."/>
            <person name="Maughan P.J."/>
            <person name="Tester M."/>
        </authorList>
    </citation>
    <scope>NUCLEOTIDE SEQUENCE [LARGE SCALE GENOMIC DNA]</scope>
    <source>
        <strain evidence="3">cv. PI 614886</strain>
    </source>
</reference>
<evidence type="ECO:0000256" key="2">
    <source>
        <dbReference type="SAM" id="MobiDB-lite"/>
    </source>
</evidence>
<dbReference type="Gramene" id="AUR62042864-RA">
    <property type="protein sequence ID" value="AUR62042864-RA:cds"/>
    <property type="gene ID" value="AUR62042864"/>
</dbReference>
<dbReference type="GO" id="GO:0051131">
    <property type="term" value="P:chaperone-mediated protein complex assembly"/>
    <property type="evidence" value="ECO:0007669"/>
    <property type="project" value="TreeGrafter"/>
</dbReference>
<feature type="region of interest" description="Disordered" evidence="2">
    <location>
        <begin position="76"/>
        <end position="96"/>
    </location>
</feature>
<keyword evidence="1" id="KW-0143">Chaperone</keyword>
<dbReference type="GO" id="GO:0051879">
    <property type="term" value="F:Hsp90 protein binding"/>
    <property type="evidence" value="ECO:0007669"/>
    <property type="project" value="UniProtKB-UniRule"/>
</dbReference>
<comment type="function">
    <text evidence="1">Acts as a co-chaperone for HSP90.</text>
</comment>
<evidence type="ECO:0000313" key="4">
    <source>
        <dbReference type="Proteomes" id="UP000596660"/>
    </source>
</evidence>
<feature type="compositionally biased region" description="Acidic residues" evidence="2">
    <location>
        <begin position="82"/>
        <end position="96"/>
    </location>
</feature>
<name>A0A803NA65_CHEQI</name>
<keyword evidence="4" id="KW-1185">Reference proteome</keyword>
<dbReference type="GO" id="GO:0005634">
    <property type="term" value="C:nucleus"/>
    <property type="evidence" value="ECO:0007669"/>
    <property type="project" value="UniProtKB-SubCell"/>
</dbReference>
<reference evidence="3" key="2">
    <citation type="submission" date="2021-03" db="UniProtKB">
        <authorList>
            <consortium name="EnsemblPlants"/>
        </authorList>
    </citation>
    <scope>IDENTIFICATION</scope>
</reference>
<protein>
    <recommendedName>
        <fullName evidence="1">Co-chaperone protein p23</fullName>
    </recommendedName>
</protein>